<protein>
    <submittedName>
        <fullName evidence="2">Uncharacterized protein</fullName>
    </submittedName>
</protein>
<sequence length="133" mass="14680">MGIVVTVFMALILAFSLPKPLLKLSDSAKSILLLLAFFLGCWNALAYGLQHLGQLWGDMALISGIAMIITSINAIGLSALPSFFQHSFIVKFLLPRLQAQVHKLPSVIHLFILLVLFACFCMYAYTLVLLNLQ</sequence>
<evidence type="ECO:0000256" key="1">
    <source>
        <dbReference type="SAM" id="Phobius"/>
    </source>
</evidence>
<keyword evidence="1" id="KW-1133">Transmembrane helix</keyword>
<reference evidence="2 3" key="1">
    <citation type="submission" date="2022-10" db="EMBL/GenBank/DDBJ databases">
        <title>Marinomonas transparenta sp. nov. and Marinomonas sargassi sp. nov., isolated from marine alga (Sargassum natans (L.) Gaillon).</title>
        <authorList>
            <person name="Wang Y."/>
        </authorList>
    </citation>
    <scope>NUCLEOTIDE SEQUENCE [LARGE SCALE GENOMIC DNA]</scope>
    <source>
        <strain evidence="2 3">C2222</strain>
    </source>
</reference>
<accession>A0ABT2YPC7</accession>
<dbReference type="Proteomes" id="UP001209713">
    <property type="component" value="Unassembled WGS sequence"/>
</dbReference>
<evidence type="ECO:0000313" key="2">
    <source>
        <dbReference type="EMBL" id="MCV2401737.1"/>
    </source>
</evidence>
<evidence type="ECO:0000313" key="3">
    <source>
        <dbReference type="Proteomes" id="UP001209713"/>
    </source>
</evidence>
<keyword evidence="3" id="KW-1185">Reference proteome</keyword>
<keyword evidence="1" id="KW-0812">Transmembrane</keyword>
<keyword evidence="1" id="KW-0472">Membrane</keyword>
<feature type="transmembrane region" description="Helical" evidence="1">
    <location>
        <begin position="104"/>
        <end position="130"/>
    </location>
</feature>
<gene>
    <name evidence="2" type="ORF">OFY17_02455</name>
</gene>
<feature type="transmembrane region" description="Helical" evidence="1">
    <location>
        <begin position="61"/>
        <end position="84"/>
    </location>
</feature>
<comment type="caution">
    <text evidence="2">The sequence shown here is derived from an EMBL/GenBank/DDBJ whole genome shotgun (WGS) entry which is preliminary data.</text>
</comment>
<organism evidence="2 3">
    <name type="scientific">Marinomonas sargassi</name>
    <dbReference type="NCBI Taxonomy" id="2984494"/>
    <lineage>
        <taxon>Bacteria</taxon>
        <taxon>Pseudomonadati</taxon>
        <taxon>Pseudomonadota</taxon>
        <taxon>Gammaproteobacteria</taxon>
        <taxon>Oceanospirillales</taxon>
        <taxon>Oceanospirillaceae</taxon>
        <taxon>Marinomonas</taxon>
    </lineage>
</organism>
<proteinExistence type="predicted"/>
<name>A0ABT2YPC7_9GAMM</name>
<dbReference type="EMBL" id="JAOVZB010000001">
    <property type="protein sequence ID" value="MCV2401737.1"/>
    <property type="molecule type" value="Genomic_DNA"/>
</dbReference>
<feature type="transmembrane region" description="Helical" evidence="1">
    <location>
        <begin position="28"/>
        <end position="49"/>
    </location>
</feature>
<dbReference type="RefSeq" id="WP_263529111.1">
    <property type="nucleotide sequence ID" value="NZ_JAOVZB010000001.1"/>
</dbReference>